<reference evidence="3" key="1">
    <citation type="journal article" date="2019" name="Int. J. Syst. Evol. Microbiol.">
        <title>The Global Catalogue of Microorganisms (GCM) 10K type strain sequencing project: providing services to taxonomists for standard genome sequencing and annotation.</title>
        <authorList>
            <consortium name="The Broad Institute Genomics Platform"/>
            <consortium name="The Broad Institute Genome Sequencing Center for Infectious Disease"/>
            <person name="Wu L."/>
            <person name="Ma J."/>
        </authorList>
    </citation>
    <scope>NUCLEOTIDE SEQUENCE [LARGE SCALE GENOMIC DNA]</scope>
    <source>
        <strain evidence="3">JCM 15921</strain>
    </source>
</reference>
<dbReference type="InterPro" id="IPR005531">
    <property type="entry name" value="Asp23"/>
</dbReference>
<dbReference type="EMBL" id="BAAAQB010000008">
    <property type="protein sequence ID" value="GAA2127292.1"/>
    <property type="molecule type" value="Genomic_DNA"/>
</dbReference>
<evidence type="ECO:0008006" key="4">
    <source>
        <dbReference type="Google" id="ProtNLM"/>
    </source>
</evidence>
<comment type="caution">
    <text evidence="2">The sequence shown here is derived from an EMBL/GenBank/DDBJ whole genome shotgun (WGS) entry which is preliminary data.</text>
</comment>
<sequence>MALEDIPRLGCGRSIDRIWATIDRPPTAHEEHCKQCQTARTRLQRLGEATRLLRESDLHDPALKPRPGIENAIMDVARTEVRRGSSILLRSADNGTTEISEQALGSLIRVAAAAIPGVYSRRCRIEIRSGTASLAGEDHPSGTTGTATNDGPRLIVNLWVAAARGIIIPRTMEALRQEIRNALPAGVGIGAGTVNITVEDLYDV</sequence>
<dbReference type="RefSeq" id="WP_344361763.1">
    <property type="nucleotide sequence ID" value="NZ_BAAAQB010000008.1"/>
</dbReference>
<name>A0ABP5K5I3_9MICC</name>
<proteinExistence type="inferred from homology"/>
<evidence type="ECO:0000313" key="3">
    <source>
        <dbReference type="Proteomes" id="UP001500102"/>
    </source>
</evidence>
<comment type="similarity">
    <text evidence="1">Belongs to the asp23 family.</text>
</comment>
<dbReference type="Pfam" id="PF03780">
    <property type="entry name" value="Asp23"/>
    <property type="match status" value="1"/>
</dbReference>
<keyword evidence="3" id="KW-1185">Reference proteome</keyword>
<evidence type="ECO:0000313" key="2">
    <source>
        <dbReference type="EMBL" id="GAA2127292.1"/>
    </source>
</evidence>
<protein>
    <recommendedName>
        <fullName evidence="4">Asp23/Gls24 family envelope stress response protein</fullName>
    </recommendedName>
</protein>
<evidence type="ECO:0000256" key="1">
    <source>
        <dbReference type="ARBA" id="ARBA00005721"/>
    </source>
</evidence>
<organism evidence="2 3">
    <name type="scientific">Arthrobacter humicola</name>
    <dbReference type="NCBI Taxonomy" id="409291"/>
    <lineage>
        <taxon>Bacteria</taxon>
        <taxon>Bacillati</taxon>
        <taxon>Actinomycetota</taxon>
        <taxon>Actinomycetes</taxon>
        <taxon>Micrococcales</taxon>
        <taxon>Micrococcaceae</taxon>
        <taxon>Arthrobacter</taxon>
    </lineage>
</organism>
<accession>A0ABP5K5I3</accession>
<dbReference type="Proteomes" id="UP001500102">
    <property type="component" value="Unassembled WGS sequence"/>
</dbReference>
<gene>
    <name evidence="2" type="ORF">GCM10009825_05170</name>
</gene>